<gene>
    <name evidence="6" type="ORF">H7995_27940</name>
</gene>
<evidence type="ECO:0000259" key="5">
    <source>
        <dbReference type="Pfam" id="PF07992"/>
    </source>
</evidence>
<dbReference type="PANTHER" id="PTHR42913">
    <property type="entry name" value="APOPTOSIS-INDUCING FACTOR 1"/>
    <property type="match status" value="1"/>
</dbReference>
<keyword evidence="7" id="KW-1185">Reference proteome</keyword>
<name>A0A7X1L0E7_9PSED</name>
<evidence type="ECO:0000256" key="1">
    <source>
        <dbReference type="ARBA" id="ARBA00001974"/>
    </source>
</evidence>
<dbReference type="RefSeq" id="WP_137807348.1">
    <property type="nucleotide sequence ID" value="NZ_JACMYG010000069.1"/>
</dbReference>
<dbReference type="Pfam" id="PF07992">
    <property type="entry name" value="Pyr_redox_2"/>
    <property type="match status" value="1"/>
</dbReference>
<proteinExistence type="predicted"/>
<organism evidence="6 7">
    <name type="scientific">Pseudomonas kielensis</name>
    <dbReference type="NCBI Taxonomy" id="2762577"/>
    <lineage>
        <taxon>Bacteria</taxon>
        <taxon>Pseudomonadati</taxon>
        <taxon>Pseudomonadota</taxon>
        <taxon>Gammaproteobacteria</taxon>
        <taxon>Pseudomonadales</taxon>
        <taxon>Pseudomonadaceae</taxon>
        <taxon>Pseudomonas</taxon>
    </lineage>
</organism>
<sequence>MSNKFDLLLAGAGHAHLGVLRLWAGDKPPGGRIGLISPDQHAWYSGMLPGLLTGRYKTDQCRIDLQPLCQAAGIEFISSAVTSLQPEANLLHLDTGETLQSEWISLNLGSLPRPPESEDAGMELLPVKPFSSFISRWEQWQKKPQRLAILGGGAAGVELALALARTVPSLALFSAANILAGHAPALRGAAIRHLHQLGVELHERCPVDRILGGALISKGEIVWRGVRLILTTGASPLGWLCESGLSCNEQGFIQVSPTLQSVSHPQIFAAGDCANLVDTPRNGVYAVRQGPVLAANLASALKGELFTNYVPQRIALALLSDGEGGAMMSWAGFIAEGSFIGKWKDYLDRRFMTRHRASKQ</sequence>
<dbReference type="Gene3D" id="3.50.50.100">
    <property type="match status" value="1"/>
</dbReference>
<accession>A0A7X1L0E7</accession>
<dbReference type="GO" id="GO:0003955">
    <property type="term" value="F:NAD(P)H dehydrogenase (quinone) activity"/>
    <property type="evidence" value="ECO:0007669"/>
    <property type="project" value="TreeGrafter"/>
</dbReference>
<dbReference type="Proteomes" id="UP000526003">
    <property type="component" value="Unassembled WGS sequence"/>
</dbReference>
<protein>
    <submittedName>
        <fullName evidence="6">FAD-dependent oxidoreductase</fullName>
    </submittedName>
</protein>
<dbReference type="InterPro" id="IPR023753">
    <property type="entry name" value="FAD/NAD-binding_dom"/>
</dbReference>
<evidence type="ECO:0000256" key="2">
    <source>
        <dbReference type="ARBA" id="ARBA00022630"/>
    </source>
</evidence>
<dbReference type="EMBL" id="JACMYG010000069">
    <property type="protein sequence ID" value="MBC2693608.1"/>
    <property type="molecule type" value="Genomic_DNA"/>
</dbReference>
<evidence type="ECO:0000256" key="3">
    <source>
        <dbReference type="ARBA" id="ARBA00022827"/>
    </source>
</evidence>
<comment type="cofactor">
    <cofactor evidence="1">
        <name>FAD</name>
        <dbReference type="ChEBI" id="CHEBI:57692"/>
    </cofactor>
</comment>
<dbReference type="SUPFAM" id="SSF51905">
    <property type="entry name" value="FAD/NAD(P)-binding domain"/>
    <property type="match status" value="2"/>
</dbReference>
<reference evidence="6 7" key="1">
    <citation type="submission" date="2020-08" db="EMBL/GenBank/DDBJ databases">
        <title>Pseudomonas sp. nov.</title>
        <authorList>
            <person name="Gieschler S."/>
            <person name="Fiedler G."/>
            <person name="Brinks E."/>
            <person name="Boehnlein C."/>
            <person name="Franz C.M.A.P."/>
            <person name="Kabisch J."/>
        </authorList>
    </citation>
    <scope>NUCLEOTIDE SEQUENCE [LARGE SCALE GENOMIC DNA]</scope>
    <source>
        <strain evidence="6 7">MBT-1</strain>
    </source>
</reference>
<evidence type="ECO:0000256" key="4">
    <source>
        <dbReference type="ARBA" id="ARBA00023002"/>
    </source>
</evidence>
<evidence type="ECO:0000313" key="7">
    <source>
        <dbReference type="Proteomes" id="UP000526003"/>
    </source>
</evidence>
<keyword evidence="4" id="KW-0560">Oxidoreductase</keyword>
<evidence type="ECO:0000313" key="6">
    <source>
        <dbReference type="EMBL" id="MBC2693608.1"/>
    </source>
</evidence>
<dbReference type="InterPro" id="IPR051169">
    <property type="entry name" value="NADH-Q_oxidoreductase"/>
</dbReference>
<dbReference type="NCBIfam" id="TIGR03169">
    <property type="entry name" value="Nterm_to_SelD"/>
    <property type="match status" value="1"/>
</dbReference>
<dbReference type="PANTHER" id="PTHR42913:SF9">
    <property type="entry name" value="SLR1591 PROTEIN"/>
    <property type="match status" value="1"/>
</dbReference>
<comment type="caution">
    <text evidence="6">The sequence shown here is derived from an EMBL/GenBank/DDBJ whole genome shotgun (WGS) entry which is preliminary data.</text>
</comment>
<dbReference type="PRINTS" id="PR00368">
    <property type="entry name" value="FADPNR"/>
</dbReference>
<feature type="domain" description="FAD/NAD(P)-binding" evidence="5">
    <location>
        <begin position="9"/>
        <end position="290"/>
    </location>
</feature>
<dbReference type="InterPro" id="IPR017584">
    <property type="entry name" value="Pyridine_nucleo_diS_OxRdtase_N"/>
</dbReference>
<dbReference type="InterPro" id="IPR036188">
    <property type="entry name" value="FAD/NAD-bd_sf"/>
</dbReference>
<keyword evidence="3" id="KW-0274">FAD</keyword>
<dbReference type="GO" id="GO:0019646">
    <property type="term" value="P:aerobic electron transport chain"/>
    <property type="evidence" value="ECO:0007669"/>
    <property type="project" value="TreeGrafter"/>
</dbReference>
<dbReference type="AlphaFoldDB" id="A0A7X1L0E7"/>
<keyword evidence="2" id="KW-0285">Flavoprotein</keyword>